<proteinExistence type="predicted"/>
<feature type="repeat" description="WD" evidence="3">
    <location>
        <begin position="95"/>
        <end position="136"/>
    </location>
</feature>
<organism evidence="4 5">
    <name type="scientific">Neorhodopirellula pilleata</name>
    <dbReference type="NCBI Taxonomy" id="2714738"/>
    <lineage>
        <taxon>Bacteria</taxon>
        <taxon>Pseudomonadati</taxon>
        <taxon>Planctomycetota</taxon>
        <taxon>Planctomycetia</taxon>
        <taxon>Pirellulales</taxon>
        <taxon>Pirellulaceae</taxon>
        <taxon>Neorhodopirellula</taxon>
    </lineage>
</organism>
<dbReference type="SUPFAM" id="SSF50978">
    <property type="entry name" value="WD40 repeat-like"/>
    <property type="match status" value="1"/>
</dbReference>
<dbReference type="PANTHER" id="PTHR19848">
    <property type="entry name" value="WD40 REPEAT PROTEIN"/>
    <property type="match status" value="1"/>
</dbReference>
<keyword evidence="2" id="KW-0677">Repeat</keyword>
<evidence type="ECO:0000313" key="5">
    <source>
        <dbReference type="Proteomes" id="UP000316213"/>
    </source>
</evidence>
<dbReference type="CDD" id="cd00200">
    <property type="entry name" value="WD40"/>
    <property type="match status" value="1"/>
</dbReference>
<evidence type="ECO:0000256" key="3">
    <source>
        <dbReference type="PROSITE-ProRule" id="PRU00221"/>
    </source>
</evidence>
<gene>
    <name evidence="4" type="ORF">Pla100_46680</name>
</gene>
<dbReference type="EMBL" id="SJPM01000011">
    <property type="protein sequence ID" value="TWT92648.1"/>
    <property type="molecule type" value="Genomic_DNA"/>
</dbReference>
<dbReference type="SMART" id="SM00320">
    <property type="entry name" value="WD40"/>
    <property type="match status" value="6"/>
</dbReference>
<dbReference type="InterPro" id="IPR001680">
    <property type="entry name" value="WD40_rpt"/>
</dbReference>
<keyword evidence="5" id="KW-1185">Reference proteome</keyword>
<dbReference type="InterPro" id="IPR015943">
    <property type="entry name" value="WD40/YVTN_repeat-like_dom_sf"/>
</dbReference>
<dbReference type="PROSITE" id="PS50294">
    <property type="entry name" value="WD_REPEATS_REGION"/>
    <property type="match status" value="1"/>
</dbReference>
<dbReference type="PANTHER" id="PTHR19848:SF8">
    <property type="entry name" value="F-BOX AND WD REPEAT DOMAIN CONTAINING 7"/>
    <property type="match status" value="1"/>
</dbReference>
<evidence type="ECO:0000256" key="2">
    <source>
        <dbReference type="ARBA" id="ARBA00022737"/>
    </source>
</evidence>
<feature type="repeat" description="WD" evidence="3">
    <location>
        <begin position="137"/>
        <end position="178"/>
    </location>
</feature>
<evidence type="ECO:0000256" key="1">
    <source>
        <dbReference type="ARBA" id="ARBA00022574"/>
    </source>
</evidence>
<comment type="caution">
    <text evidence="4">The sequence shown here is derived from an EMBL/GenBank/DDBJ whole genome shotgun (WGS) entry which is preliminary data.</text>
</comment>
<dbReference type="InterPro" id="IPR036322">
    <property type="entry name" value="WD40_repeat_dom_sf"/>
</dbReference>
<evidence type="ECO:0000313" key="4">
    <source>
        <dbReference type="EMBL" id="TWT92648.1"/>
    </source>
</evidence>
<dbReference type="Proteomes" id="UP000316213">
    <property type="component" value="Unassembled WGS sequence"/>
</dbReference>
<dbReference type="Gene3D" id="2.130.10.10">
    <property type="entry name" value="YVTN repeat-like/Quinoprotein amine dehydrogenase"/>
    <property type="match status" value="2"/>
</dbReference>
<dbReference type="Pfam" id="PF00400">
    <property type="entry name" value="WD40"/>
    <property type="match status" value="3"/>
</dbReference>
<name>A0A5C6A0D0_9BACT</name>
<accession>A0A5C6A0D0</accession>
<feature type="repeat" description="WD" evidence="3">
    <location>
        <begin position="179"/>
        <end position="224"/>
    </location>
</feature>
<reference evidence="4 5" key="1">
    <citation type="submission" date="2019-02" db="EMBL/GenBank/DDBJ databases">
        <title>Deep-cultivation of Planctomycetes and their phenomic and genomic characterization uncovers novel biology.</title>
        <authorList>
            <person name="Wiegand S."/>
            <person name="Jogler M."/>
            <person name="Boedeker C."/>
            <person name="Pinto D."/>
            <person name="Vollmers J."/>
            <person name="Rivas-Marin E."/>
            <person name="Kohn T."/>
            <person name="Peeters S.H."/>
            <person name="Heuer A."/>
            <person name="Rast P."/>
            <person name="Oberbeckmann S."/>
            <person name="Bunk B."/>
            <person name="Jeske O."/>
            <person name="Meyerdierks A."/>
            <person name="Storesund J.E."/>
            <person name="Kallscheuer N."/>
            <person name="Luecker S."/>
            <person name="Lage O.M."/>
            <person name="Pohl T."/>
            <person name="Merkel B.J."/>
            <person name="Hornburger P."/>
            <person name="Mueller R.-W."/>
            <person name="Bruemmer F."/>
            <person name="Labrenz M."/>
            <person name="Spormann A.M."/>
            <person name="Op Den Camp H."/>
            <person name="Overmann J."/>
            <person name="Amann R."/>
            <person name="Jetten M.S.M."/>
            <person name="Mascher T."/>
            <person name="Medema M.H."/>
            <person name="Devos D.P."/>
            <person name="Kaster A.-K."/>
            <person name="Ovreas L."/>
            <person name="Rohde M."/>
            <person name="Galperin M.Y."/>
            <person name="Jogler C."/>
        </authorList>
    </citation>
    <scope>NUCLEOTIDE SEQUENCE [LARGE SCALE GENOMIC DNA]</scope>
    <source>
        <strain evidence="4 5">Pla100</strain>
    </source>
</reference>
<dbReference type="PROSITE" id="PS50082">
    <property type="entry name" value="WD_REPEATS_2"/>
    <property type="match status" value="3"/>
</dbReference>
<sequence>MVDRCDAASSVDAALTTLVPCPDGAIILAGSQAGVTIHDANSLEMLDRWKPAMDNVHDLCFHPDKKSLAVAGGNPGQSGIVELVDWPTRELKRRFEGHDDIVDSVDFSSDGKQLVTASADEVCNVFATSQTKPLIRYTKHSKGVRSVRFLPDDRTIVSASRDETLRVWESTSGNTLRTLHNHSAEVNALALRPGTQDSLPMIASAAADQTVRFWQPTIGRMVRFIRLDSEPLGIQWSHDGSHVWAVCRDGVCRRIDAARVEVVAAEQLSGVWLYDVAIAAGVIACDSDGQLHRWPVDEFREENK</sequence>
<keyword evidence="1 3" id="KW-0853">WD repeat</keyword>
<dbReference type="AlphaFoldDB" id="A0A5C6A0D0"/>
<protein>
    <submittedName>
        <fullName evidence="4">WD domain, G-beta repeat</fullName>
    </submittedName>
</protein>